<sequence>MTLNHFRIMSNANLQQLHVLCLQMHKEGKTPSVGILRAKAPFKVSVTEAIEAIKRFNAHKPKLEVSNDENVAQQNPVATTDEPGNLHARIELLEKEVAELKRALQQIINAQ</sequence>
<name>A0A0B3Y061_9ALTE</name>
<protein>
    <submittedName>
        <fullName evidence="1">Uncharacterized protein</fullName>
    </submittedName>
</protein>
<comment type="caution">
    <text evidence="1">The sequence shown here is derived from an EMBL/GenBank/DDBJ whole genome shotgun (WGS) entry which is preliminary data.</text>
</comment>
<dbReference type="EMBL" id="JWLW01000066">
    <property type="protein sequence ID" value="KHT44557.1"/>
    <property type="molecule type" value="Genomic_DNA"/>
</dbReference>
<evidence type="ECO:0000313" key="2">
    <source>
        <dbReference type="Proteomes" id="UP000031197"/>
    </source>
</evidence>
<organism evidence="1 2">
    <name type="scientific">Alteromonas marina</name>
    <dbReference type="NCBI Taxonomy" id="203795"/>
    <lineage>
        <taxon>Bacteria</taxon>
        <taxon>Pseudomonadati</taxon>
        <taxon>Pseudomonadota</taxon>
        <taxon>Gammaproteobacteria</taxon>
        <taxon>Alteromonadales</taxon>
        <taxon>Alteromonadaceae</taxon>
        <taxon>Alteromonas/Salinimonas group</taxon>
        <taxon>Alteromonas</taxon>
    </lineage>
</organism>
<accession>A0A0B3Y061</accession>
<evidence type="ECO:0000313" key="1">
    <source>
        <dbReference type="EMBL" id="KHT44557.1"/>
    </source>
</evidence>
<keyword evidence="2" id="KW-1185">Reference proteome</keyword>
<gene>
    <name evidence="1" type="ORF">RJ41_16970</name>
</gene>
<proteinExistence type="predicted"/>
<reference evidence="1 2" key="1">
    <citation type="submission" date="2014-12" db="EMBL/GenBank/DDBJ databases">
        <title>Genome sequencing of Alteromonas marina AD001.</title>
        <authorList>
            <person name="Adrian T.G.S."/>
            <person name="Chan K.G."/>
        </authorList>
    </citation>
    <scope>NUCLEOTIDE SEQUENCE [LARGE SCALE GENOMIC DNA]</scope>
    <source>
        <strain evidence="1 2">AD001</strain>
    </source>
</reference>
<dbReference type="Proteomes" id="UP000031197">
    <property type="component" value="Unassembled WGS sequence"/>
</dbReference>
<dbReference type="OrthoDB" id="6322475at2"/>
<dbReference type="RefSeq" id="WP_039223273.1">
    <property type="nucleotide sequence ID" value="NZ_JWLW01000066.1"/>
</dbReference>
<dbReference type="AlphaFoldDB" id="A0A0B3Y061"/>